<reference evidence="2" key="1">
    <citation type="submission" date="2016-10" db="EMBL/GenBank/DDBJ databases">
        <authorList>
            <person name="Varghese N."/>
            <person name="Submissions S."/>
        </authorList>
    </citation>
    <scope>NUCLEOTIDE SEQUENCE [LARGE SCALE GENOMIC DNA]</scope>
    <source>
        <strain evidence="2">LMG 26383,CCUG 61248,R- 45681</strain>
    </source>
</reference>
<name>A0A1H7WW57_9HYPH</name>
<dbReference type="OrthoDB" id="9134097at2"/>
<dbReference type="AlphaFoldDB" id="A0A1H7WW57"/>
<proteinExistence type="predicted"/>
<evidence type="ECO:0000313" key="1">
    <source>
        <dbReference type="EMBL" id="SEM25167.1"/>
    </source>
</evidence>
<organism evidence="1 2">
    <name type="scientific">Bosea lupini</name>
    <dbReference type="NCBI Taxonomy" id="1036779"/>
    <lineage>
        <taxon>Bacteria</taxon>
        <taxon>Pseudomonadati</taxon>
        <taxon>Pseudomonadota</taxon>
        <taxon>Alphaproteobacteria</taxon>
        <taxon>Hyphomicrobiales</taxon>
        <taxon>Boseaceae</taxon>
        <taxon>Bosea</taxon>
    </lineage>
</organism>
<dbReference type="EMBL" id="FOAN01000009">
    <property type="protein sequence ID" value="SEM25167.1"/>
    <property type="molecule type" value="Genomic_DNA"/>
</dbReference>
<sequence length="342" mass="36427">MSTKQPDPALEAAIRQLEATALSFAYQATNIASVRSEYIRRTRELSVSLRAAYDHGELSAKAAAETAHQMRNVILEQQRKRSAAVGRAMAKQLKAQGLPLDDILEKLSKRLHGKAFGQLDNAQQTAVYLEVVESAGRARPSATKFAARAGAAGRGVFLLGLGLAAYNIANAKDKVWQTGREAAGMGGGIAGSVAAGAVAGIWLGPLGVAIGALVGGVAGALMSDQVYVAVAGPSDRKAGHFLKRFTNVYSTDEAAIANALYSEMGIDLDRVHDVFMAMNESFTTDADDVAVLYLRKVFAGRGLVQEALRLNRACRDTLIRILDDGWTTAEERGLIGQLRALR</sequence>
<keyword evidence="2" id="KW-1185">Reference proteome</keyword>
<accession>A0A1H7WW57</accession>
<gene>
    <name evidence="1" type="ORF">SAMN04515666_10922</name>
</gene>
<protein>
    <submittedName>
        <fullName evidence="1">Uncharacterized protein</fullName>
    </submittedName>
</protein>
<dbReference type="Proteomes" id="UP000199664">
    <property type="component" value="Unassembled WGS sequence"/>
</dbReference>
<dbReference type="STRING" id="1036779.SAMN04515666_10922"/>
<evidence type="ECO:0000313" key="2">
    <source>
        <dbReference type="Proteomes" id="UP000199664"/>
    </source>
</evidence>